<evidence type="ECO:0000313" key="3">
    <source>
        <dbReference type="Proteomes" id="UP000187439"/>
    </source>
</evidence>
<dbReference type="OrthoDB" id="9802848at2"/>
<dbReference type="EMBL" id="MPTC01000001">
    <property type="protein sequence ID" value="OMD44023.1"/>
    <property type="molecule type" value="Genomic_DNA"/>
</dbReference>
<dbReference type="Proteomes" id="UP000187439">
    <property type="component" value="Unassembled WGS sequence"/>
</dbReference>
<accession>A0A1R0Y9H9</accession>
<comment type="caution">
    <text evidence="2">The sequence shown here is derived from an EMBL/GenBank/DDBJ whole genome shotgun (WGS) entry which is preliminary data.</text>
</comment>
<organism evidence="2 3">
    <name type="scientific">Paenibacillus odorifer</name>
    <dbReference type="NCBI Taxonomy" id="189426"/>
    <lineage>
        <taxon>Bacteria</taxon>
        <taxon>Bacillati</taxon>
        <taxon>Bacillota</taxon>
        <taxon>Bacilli</taxon>
        <taxon>Bacillales</taxon>
        <taxon>Paenibacillaceae</taxon>
        <taxon>Paenibacillus</taxon>
    </lineage>
</organism>
<dbReference type="AlphaFoldDB" id="A0A1R0Y9H9"/>
<protein>
    <recommendedName>
        <fullName evidence="1">TOTE conflict system primase domain-containing protein</fullName>
    </recommendedName>
</protein>
<evidence type="ECO:0000259" key="1">
    <source>
        <dbReference type="Pfam" id="PF22548"/>
    </source>
</evidence>
<proteinExistence type="predicted"/>
<dbReference type="RefSeq" id="WP_076116283.1">
    <property type="nucleotide sequence ID" value="NZ_MPTC01000001.1"/>
</dbReference>
<sequence>MITVSQTTLFRKLFVHRADAHMRKNDCGWKPVRDAGCDRPFGEGQARTHLEGFCHLGVFPLKFDTCIFVAADFDENENAFEQSWKLHENFKEDKIYSLVERSSSGNGYHVWIFFDAPVKGQEARTLMFNALEKYGIPFKGPLKKGSNTKRSLDRLFPAQDKTNTYGNIIGLPLNGEAVIQGNCVFIDADQQPYADQWAKLEEAYANRISADHPKLKETRTTVAPPIDNDRPECVTEGGRWLELGQLEGQQNRVLGCEAIKQSISDPNNFREPAWQAVLSNIAIFGNEGEELAYKVSRGYSTYDEDETQRKYYRKLDELQKGGYPFSCAGLDKNGWTCPKLKECRFNFIALYDAPESYNYYNPEVPLTAEDRKQLYSWEQSGGYNAYLQLFPNRSNFGVRNESGIRGIKRKEYWILKHLLGDTPLYVKFPNWDNQVKSIWFEWSTEEDANLFEQQTIHMEIPFERTDLAFWLLQDAQAFNGDTAKKLIKKVALTAGIQLSAYWDDPLIFMDPYRVAPYFGKWKEYCI</sequence>
<gene>
    <name evidence="2" type="ORF">BSK52_00280</name>
</gene>
<reference evidence="2 3" key="1">
    <citation type="submission" date="2016-10" db="EMBL/GenBank/DDBJ databases">
        <title>Paenibacillus species isolates.</title>
        <authorList>
            <person name="Beno S.M."/>
        </authorList>
    </citation>
    <scope>NUCLEOTIDE SEQUENCE [LARGE SCALE GENOMIC DNA]</scope>
    <source>
        <strain evidence="2 3">FSL H7-0710</strain>
    </source>
</reference>
<evidence type="ECO:0000313" key="2">
    <source>
        <dbReference type="EMBL" id="OMD44023.1"/>
    </source>
</evidence>
<name>A0A1R0Y9H9_9BACL</name>
<dbReference type="Pfam" id="PF22548">
    <property type="entry name" value="AEP-TOTE"/>
    <property type="match status" value="1"/>
</dbReference>
<feature type="domain" description="TOTE conflict system primase" evidence="1">
    <location>
        <begin position="40"/>
        <end position="203"/>
    </location>
</feature>
<dbReference type="InterPro" id="IPR054347">
    <property type="entry name" value="TOTE_primase"/>
</dbReference>